<evidence type="ECO:0000256" key="4">
    <source>
        <dbReference type="ARBA" id="ARBA00015035"/>
    </source>
</evidence>
<evidence type="ECO:0000256" key="8">
    <source>
        <dbReference type="ARBA" id="ARBA00047550"/>
    </source>
</evidence>
<evidence type="ECO:0000256" key="9">
    <source>
        <dbReference type="ARBA" id="ARBA00049020"/>
    </source>
</evidence>
<evidence type="ECO:0000256" key="1">
    <source>
        <dbReference type="ARBA" id="ARBA00003555"/>
    </source>
</evidence>
<dbReference type="GO" id="GO:0009231">
    <property type="term" value="P:riboflavin biosynthetic process"/>
    <property type="evidence" value="ECO:0007669"/>
    <property type="project" value="UniProtKB-KW"/>
</dbReference>
<dbReference type="GeneID" id="54582694"/>
<dbReference type="RefSeq" id="XP_033682665.1">
    <property type="nucleotide sequence ID" value="XM_033829364.1"/>
</dbReference>
<evidence type="ECO:0000313" key="12">
    <source>
        <dbReference type="Proteomes" id="UP000800094"/>
    </source>
</evidence>
<reference evidence="11" key="1">
    <citation type="journal article" date="2020" name="Stud. Mycol.">
        <title>101 Dothideomycetes genomes: a test case for predicting lifestyles and emergence of pathogens.</title>
        <authorList>
            <person name="Haridas S."/>
            <person name="Albert R."/>
            <person name="Binder M."/>
            <person name="Bloem J."/>
            <person name="Labutti K."/>
            <person name="Salamov A."/>
            <person name="Andreopoulos B."/>
            <person name="Baker S."/>
            <person name="Barry K."/>
            <person name="Bills G."/>
            <person name="Bluhm B."/>
            <person name="Cannon C."/>
            <person name="Castanera R."/>
            <person name="Culley D."/>
            <person name="Daum C."/>
            <person name="Ezra D."/>
            <person name="Gonzalez J."/>
            <person name="Henrissat B."/>
            <person name="Kuo A."/>
            <person name="Liang C."/>
            <person name="Lipzen A."/>
            <person name="Lutzoni F."/>
            <person name="Magnuson J."/>
            <person name="Mondo S."/>
            <person name="Nolan M."/>
            <person name="Ohm R."/>
            <person name="Pangilinan J."/>
            <person name="Park H.-J."/>
            <person name="Ramirez L."/>
            <person name="Alfaro M."/>
            <person name="Sun H."/>
            <person name="Tritt A."/>
            <person name="Yoshinaga Y."/>
            <person name="Zwiers L.-H."/>
            <person name="Turgeon B."/>
            <person name="Goodwin S."/>
            <person name="Spatafora J."/>
            <person name="Crous P."/>
            <person name="Grigoriev I."/>
        </authorList>
    </citation>
    <scope>NUCLEOTIDE SEQUENCE</scope>
    <source>
        <strain evidence="11">CBS 122368</strain>
    </source>
</reference>
<dbReference type="EMBL" id="ML987197">
    <property type="protein sequence ID" value="KAF2247661.1"/>
    <property type="molecule type" value="Genomic_DNA"/>
</dbReference>
<dbReference type="Pfam" id="PF01872">
    <property type="entry name" value="RibD_C"/>
    <property type="match status" value="1"/>
</dbReference>
<evidence type="ECO:0000256" key="2">
    <source>
        <dbReference type="ARBA" id="ARBA00009723"/>
    </source>
</evidence>
<protein>
    <recommendedName>
        <fullName evidence="4">2,5-diamino-6-ribosylamino-4(3H)-pyrimidinone 5'-phosphate reductase</fullName>
        <ecNumber evidence="3">1.1.1.302</ecNumber>
    </recommendedName>
    <alternativeName>
        <fullName evidence="7">2,5-diamino-6-(5-phospho-D-ribosylamino)pyrimidin-4(3H)-one reductase</fullName>
    </alternativeName>
    <alternativeName>
        <fullName evidence="6">2,5-diamino-6-ribitylamino-4(3H)-pyrimidinone 5'-phosphate synthase</fullName>
    </alternativeName>
</protein>
<dbReference type="SUPFAM" id="SSF53597">
    <property type="entry name" value="Dihydrofolate reductase-like"/>
    <property type="match status" value="1"/>
</dbReference>
<dbReference type="GO" id="GO:0008703">
    <property type="term" value="F:5-amino-6-(5-phosphoribosylamino)uracil reductase activity"/>
    <property type="evidence" value="ECO:0007669"/>
    <property type="project" value="InterPro"/>
</dbReference>
<dbReference type="AlphaFoldDB" id="A0A6A6IB98"/>
<evidence type="ECO:0000259" key="10">
    <source>
        <dbReference type="Pfam" id="PF01872"/>
    </source>
</evidence>
<gene>
    <name evidence="11" type="ORF">BU26DRAFT_520755</name>
</gene>
<evidence type="ECO:0000256" key="3">
    <source>
        <dbReference type="ARBA" id="ARBA00012851"/>
    </source>
</evidence>
<name>A0A6A6IB98_9PLEO</name>
<accession>A0A6A6IB98</accession>
<dbReference type="EC" id="1.1.1.302" evidence="3"/>
<sequence length="209" mass="23313">MRVAPHRQFIDPNFLHSEVLYSSPHFATMRHLRYNVATTLDGFIASSSGSTRWIIEDPSIDFEKLYAEFDKFVMGRKTYETMLAYGDQNPLKSRTKEEVVVVSRTMKEEDHPELTVVRDDVVGFVRGLKKDDGKDIWLFGGGELARALLDAGLVDIVEVAVMPVLIGSGVKMVASGDGESRAWGLKVAKVERLASGILMCKYDVGIVDR</sequence>
<dbReference type="InterPro" id="IPR050765">
    <property type="entry name" value="Riboflavin_Biosynth_HTPR"/>
</dbReference>
<dbReference type="Gene3D" id="3.40.430.10">
    <property type="entry name" value="Dihydrofolate Reductase, subunit A"/>
    <property type="match status" value="1"/>
</dbReference>
<comment type="catalytic activity">
    <reaction evidence="8">
        <text>2,5-diamino-6-(1-D-ribitylamino)pyrimidin-4(3H)-one 5'-phosphate + NAD(+) = 2,5-diamino-6-(1-D-ribosylamino)pyrimidin-4(3H)-one 5'-phosphate + NADH + H(+)</text>
        <dbReference type="Rhea" id="RHEA:27274"/>
        <dbReference type="ChEBI" id="CHEBI:15378"/>
        <dbReference type="ChEBI" id="CHEBI:57540"/>
        <dbReference type="ChEBI" id="CHEBI:57945"/>
        <dbReference type="ChEBI" id="CHEBI:58890"/>
        <dbReference type="ChEBI" id="CHEBI:59545"/>
        <dbReference type="EC" id="1.1.1.302"/>
    </reaction>
</comment>
<comment type="function">
    <text evidence="1">Catalyzes an early step in riboflavin biosynthesis, the NADPH-dependent reduction of the ribose side chain of 2,5-diamino-6-ribosylamino-4(3H)-pyrimidinone 5'-phosphate, yielding 2,5-diamino-6-ribitylamino-4(3H)-pyrimidinone 5'-phosphate.</text>
</comment>
<proteinExistence type="inferred from homology"/>
<comment type="catalytic activity">
    <reaction evidence="9">
        <text>2,5-diamino-6-(1-D-ribitylamino)pyrimidin-4(3H)-one 5'-phosphate + NADP(+) = 2,5-diamino-6-(1-D-ribosylamino)pyrimidin-4(3H)-one 5'-phosphate + NADPH + H(+)</text>
        <dbReference type="Rhea" id="RHEA:27278"/>
        <dbReference type="ChEBI" id="CHEBI:15378"/>
        <dbReference type="ChEBI" id="CHEBI:57783"/>
        <dbReference type="ChEBI" id="CHEBI:58349"/>
        <dbReference type="ChEBI" id="CHEBI:58890"/>
        <dbReference type="ChEBI" id="CHEBI:59545"/>
        <dbReference type="EC" id="1.1.1.302"/>
    </reaction>
</comment>
<evidence type="ECO:0000256" key="7">
    <source>
        <dbReference type="ARBA" id="ARBA00031630"/>
    </source>
</evidence>
<dbReference type="Proteomes" id="UP000800094">
    <property type="component" value="Unassembled WGS sequence"/>
</dbReference>
<keyword evidence="12" id="KW-1185">Reference proteome</keyword>
<comment type="similarity">
    <text evidence="2">Belongs to the HTP reductase family.</text>
</comment>
<dbReference type="InterPro" id="IPR024072">
    <property type="entry name" value="DHFR-like_dom_sf"/>
</dbReference>
<evidence type="ECO:0000256" key="6">
    <source>
        <dbReference type="ARBA" id="ARBA00030073"/>
    </source>
</evidence>
<evidence type="ECO:0000313" key="11">
    <source>
        <dbReference type="EMBL" id="KAF2247661.1"/>
    </source>
</evidence>
<feature type="domain" description="Bacterial bifunctional deaminase-reductase C-terminal" evidence="10">
    <location>
        <begin position="30"/>
        <end position="198"/>
    </location>
</feature>
<dbReference type="OrthoDB" id="3192019at2759"/>
<organism evidence="11 12">
    <name type="scientific">Trematosphaeria pertusa</name>
    <dbReference type="NCBI Taxonomy" id="390896"/>
    <lineage>
        <taxon>Eukaryota</taxon>
        <taxon>Fungi</taxon>
        <taxon>Dikarya</taxon>
        <taxon>Ascomycota</taxon>
        <taxon>Pezizomycotina</taxon>
        <taxon>Dothideomycetes</taxon>
        <taxon>Pleosporomycetidae</taxon>
        <taxon>Pleosporales</taxon>
        <taxon>Massarineae</taxon>
        <taxon>Trematosphaeriaceae</taxon>
        <taxon>Trematosphaeria</taxon>
    </lineage>
</organism>
<dbReference type="InterPro" id="IPR002734">
    <property type="entry name" value="RibDG_C"/>
</dbReference>
<dbReference type="PANTHER" id="PTHR38011:SF11">
    <property type="entry name" value="2,5-DIAMINO-6-RIBOSYLAMINO-4(3H)-PYRIMIDINONE 5'-PHOSPHATE REDUCTASE"/>
    <property type="match status" value="1"/>
</dbReference>
<keyword evidence="5" id="KW-0686">Riboflavin biosynthesis</keyword>
<dbReference type="PANTHER" id="PTHR38011">
    <property type="entry name" value="DIHYDROFOLATE REDUCTASE FAMILY PROTEIN (AFU_ORTHOLOGUE AFUA_8G06820)"/>
    <property type="match status" value="1"/>
</dbReference>
<evidence type="ECO:0000256" key="5">
    <source>
        <dbReference type="ARBA" id="ARBA00022619"/>
    </source>
</evidence>